<comment type="caution">
    <text evidence="2">The sequence shown here is derived from an EMBL/GenBank/DDBJ whole genome shotgun (WGS) entry which is preliminary data.</text>
</comment>
<dbReference type="EMBL" id="BARW01025909">
    <property type="protein sequence ID" value="GAJ13766.1"/>
    <property type="molecule type" value="Genomic_DNA"/>
</dbReference>
<name>X1VGJ3_9ZZZZ</name>
<organism evidence="2">
    <name type="scientific">marine sediment metagenome</name>
    <dbReference type="NCBI Taxonomy" id="412755"/>
    <lineage>
        <taxon>unclassified sequences</taxon>
        <taxon>metagenomes</taxon>
        <taxon>ecological metagenomes</taxon>
    </lineage>
</organism>
<dbReference type="SUPFAM" id="SSF51658">
    <property type="entry name" value="Xylose isomerase-like"/>
    <property type="match status" value="1"/>
</dbReference>
<dbReference type="InterPro" id="IPR036237">
    <property type="entry name" value="Xyl_isomerase-like_sf"/>
</dbReference>
<feature type="domain" description="Xylose isomerase-like TIM barrel" evidence="1">
    <location>
        <begin position="6"/>
        <end position="102"/>
    </location>
</feature>
<reference evidence="2" key="1">
    <citation type="journal article" date="2014" name="Front. Microbiol.">
        <title>High frequency of phylogenetically diverse reductive dehalogenase-homologous genes in deep subseafloor sedimentary metagenomes.</title>
        <authorList>
            <person name="Kawai M."/>
            <person name="Futagami T."/>
            <person name="Toyoda A."/>
            <person name="Takaki Y."/>
            <person name="Nishi S."/>
            <person name="Hori S."/>
            <person name="Arai W."/>
            <person name="Tsubouchi T."/>
            <person name="Morono Y."/>
            <person name="Uchiyama I."/>
            <person name="Ito T."/>
            <person name="Fujiyama A."/>
            <person name="Inagaki F."/>
            <person name="Takami H."/>
        </authorList>
    </citation>
    <scope>NUCLEOTIDE SEQUENCE</scope>
    <source>
        <strain evidence="2">Expedition CK06-06</strain>
    </source>
</reference>
<accession>X1VGJ3</accession>
<feature type="non-terminal residue" evidence="2">
    <location>
        <position position="1"/>
    </location>
</feature>
<gene>
    <name evidence="2" type="ORF">S12H4_42362</name>
</gene>
<dbReference type="AlphaFoldDB" id="X1VGJ3"/>
<evidence type="ECO:0000259" key="1">
    <source>
        <dbReference type="Pfam" id="PF01261"/>
    </source>
</evidence>
<dbReference type="PANTHER" id="PTHR12110:SF41">
    <property type="entry name" value="INOSOSE DEHYDRATASE"/>
    <property type="match status" value="1"/>
</dbReference>
<evidence type="ECO:0000313" key="2">
    <source>
        <dbReference type="EMBL" id="GAJ13766.1"/>
    </source>
</evidence>
<dbReference type="Pfam" id="PF01261">
    <property type="entry name" value="AP_endonuc_2"/>
    <property type="match status" value="1"/>
</dbReference>
<sequence length="111" mass="12714">SNSILAGEDPIQLLEKVKHRVRTVHASDRYVERGVKLEELKLCNGAVGYPEKLRHGVIGKGLNDYHRIFSLLREAGFQGWVSIEDGMNGIEELKESLKFLREMRKRYFADG</sequence>
<dbReference type="Gene3D" id="3.20.20.150">
    <property type="entry name" value="Divalent-metal-dependent TIM barrel enzymes"/>
    <property type="match status" value="1"/>
</dbReference>
<protein>
    <recommendedName>
        <fullName evidence="1">Xylose isomerase-like TIM barrel domain-containing protein</fullName>
    </recommendedName>
</protein>
<proteinExistence type="predicted"/>
<dbReference type="PANTHER" id="PTHR12110">
    <property type="entry name" value="HYDROXYPYRUVATE ISOMERASE"/>
    <property type="match status" value="1"/>
</dbReference>
<dbReference type="InterPro" id="IPR050312">
    <property type="entry name" value="IolE/XylAMocC-like"/>
</dbReference>
<dbReference type="InterPro" id="IPR013022">
    <property type="entry name" value="Xyl_isomerase-like_TIM-brl"/>
</dbReference>